<keyword evidence="6" id="KW-0813">Transport</keyword>
<feature type="compositionally biased region" description="Polar residues" evidence="7">
    <location>
        <begin position="184"/>
        <end position="195"/>
    </location>
</feature>
<keyword evidence="6" id="KW-0406">Ion transport</keyword>
<comment type="similarity">
    <text evidence="5 6">Belongs to the anion channel-forming bestrophin (TC 1.A.46) family. Calcium-sensitive chloride channel subfamily.</text>
</comment>
<sequence>MLQCYDWVPIPLVYTQVVFLAVRSYFVIALIGRQYVDGERHSVIRSPIDLYIPILSILQFVFFLGWMKVAEALVNPHGDDDDDFECNYLIDRNLQIGFSIVDGACNQELPLEKDAFWSDQVPEPLYSTGTAHLTLNPQIGSATDIPLPKEMEVFMVPRATGEYMEREPIETNPHRRLLGRRPSGHSNQSNGSRASTLSRFRSRFFNKPMFYGSARTQRDAKSGTLENGYFGNSTIPVASGTLSTASSSISILSDLIEQMSCVKESSPDGRDKLRALEGPKLSVIGERMELEAEESAQRKQSHIDEQLFEAKYSL</sequence>
<keyword evidence="6" id="KW-0407">Ion channel</keyword>
<evidence type="ECO:0000256" key="7">
    <source>
        <dbReference type="SAM" id="MobiDB-lite"/>
    </source>
</evidence>
<name>A0A914V1G0_9BILA</name>
<evidence type="ECO:0000313" key="9">
    <source>
        <dbReference type="WBParaSite" id="PSAMB.scaffold13814size2114.g35699.t1"/>
    </source>
</evidence>
<accession>A0A914V1G0</accession>
<organism evidence="8 9">
    <name type="scientific">Plectus sambesii</name>
    <dbReference type="NCBI Taxonomy" id="2011161"/>
    <lineage>
        <taxon>Eukaryota</taxon>
        <taxon>Metazoa</taxon>
        <taxon>Ecdysozoa</taxon>
        <taxon>Nematoda</taxon>
        <taxon>Chromadorea</taxon>
        <taxon>Plectida</taxon>
        <taxon>Plectina</taxon>
        <taxon>Plectoidea</taxon>
        <taxon>Plectidae</taxon>
        <taxon>Plectus</taxon>
    </lineage>
</organism>
<evidence type="ECO:0000256" key="3">
    <source>
        <dbReference type="ARBA" id="ARBA00022989"/>
    </source>
</evidence>
<protein>
    <recommendedName>
        <fullName evidence="6">Bestrophin homolog</fullName>
    </recommendedName>
</protein>
<feature type="transmembrane region" description="Helical" evidence="6">
    <location>
        <begin position="12"/>
        <end position="36"/>
    </location>
</feature>
<reference evidence="9" key="1">
    <citation type="submission" date="2022-11" db="UniProtKB">
        <authorList>
            <consortium name="WormBaseParasite"/>
        </authorList>
    </citation>
    <scope>IDENTIFICATION</scope>
</reference>
<evidence type="ECO:0000256" key="4">
    <source>
        <dbReference type="ARBA" id="ARBA00023136"/>
    </source>
</evidence>
<feature type="compositionally biased region" description="Basic residues" evidence="7">
    <location>
        <begin position="174"/>
        <end position="183"/>
    </location>
</feature>
<dbReference type="Proteomes" id="UP000887566">
    <property type="component" value="Unplaced"/>
</dbReference>
<dbReference type="InterPro" id="IPR021134">
    <property type="entry name" value="Bestrophin-like"/>
</dbReference>
<dbReference type="InterPro" id="IPR000615">
    <property type="entry name" value="Bestrophin"/>
</dbReference>
<evidence type="ECO:0000256" key="1">
    <source>
        <dbReference type="ARBA" id="ARBA00004370"/>
    </source>
</evidence>
<dbReference type="PANTHER" id="PTHR10736">
    <property type="entry name" value="BESTROPHIN"/>
    <property type="match status" value="1"/>
</dbReference>
<keyword evidence="8" id="KW-1185">Reference proteome</keyword>
<evidence type="ECO:0000256" key="5">
    <source>
        <dbReference type="ARBA" id="ARBA00034769"/>
    </source>
</evidence>
<evidence type="ECO:0000256" key="2">
    <source>
        <dbReference type="ARBA" id="ARBA00022692"/>
    </source>
</evidence>
<proteinExistence type="inferred from homology"/>
<comment type="subcellular location">
    <subcellularLocation>
        <location evidence="6">Cell membrane</location>
        <topology evidence="6">Multi-pass membrane protein</topology>
    </subcellularLocation>
    <subcellularLocation>
        <location evidence="1">Membrane</location>
    </subcellularLocation>
</comment>
<keyword evidence="6" id="KW-1003">Cell membrane</keyword>
<dbReference type="GO" id="GO:0005886">
    <property type="term" value="C:plasma membrane"/>
    <property type="evidence" value="ECO:0007669"/>
    <property type="project" value="UniProtKB-SubCell"/>
</dbReference>
<evidence type="ECO:0000313" key="8">
    <source>
        <dbReference type="Proteomes" id="UP000887566"/>
    </source>
</evidence>
<keyword evidence="6" id="KW-0869">Chloride channel</keyword>
<feature type="transmembrane region" description="Helical" evidence="6">
    <location>
        <begin position="48"/>
        <end position="67"/>
    </location>
</feature>
<keyword evidence="4 6" id="KW-0472">Membrane</keyword>
<dbReference type="Pfam" id="PF01062">
    <property type="entry name" value="Bestrophin"/>
    <property type="match status" value="1"/>
</dbReference>
<comment type="function">
    <text evidence="6">Forms chloride channels.</text>
</comment>
<evidence type="ECO:0000256" key="6">
    <source>
        <dbReference type="RuleBase" id="RU363126"/>
    </source>
</evidence>
<dbReference type="GO" id="GO:0005254">
    <property type="term" value="F:chloride channel activity"/>
    <property type="evidence" value="ECO:0007669"/>
    <property type="project" value="UniProtKB-KW"/>
</dbReference>
<dbReference type="GO" id="GO:0034707">
    <property type="term" value="C:chloride channel complex"/>
    <property type="evidence" value="ECO:0007669"/>
    <property type="project" value="UniProtKB-KW"/>
</dbReference>
<keyword evidence="3 6" id="KW-1133">Transmembrane helix</keyword>
<dbReference type="PANTHER" id="PTHR10736:SF0">
    <property type="entry name" value="BESTROPHIN HOMOLOG"/>
    <property type="match status" value="1"/>
</dbReference>
<keyword evidence="2 6" id="KW-0812">Transmembrane</keyword>
<dbReference type="AlphaFoldDB" id="A0A914V1G0"/>
<feature type="region of interest" description="Disordered" evidence="7">
    <location>
        <begin position="170"/>
        <end position="195"/>
    </location>
</feature>
<keyword evidence="6" id="KW-0868">Chloride</keyword>
<dbReference type="WBParaSite" id="PSAMB.scaffold13814size2114.g35699.t1">
    <property type="protein sequence ID" value="PSAMB.scaffold13814size2114.g35699.t1"/>
    <property type="gene ID" value="PSAMB.scaffold13814size2114.g35699"/>
</dbReference>